<comment type="caution">
    <text evidence="2">The sequence shown here is derived from an EMBL/GenBank/DDBJ whole genome shotgun (WGS) entry which is preliminary data.</text>
</comment>
<dbReference type="AlphaFoldDB" id="D6TR39"/>
<reference evidence="2 3" key="1">
    <citation type="journal article" date="2011" name="Stand. Genomic Sci.">
        <title>Non-contiguous finished genome sequence and contextual data of the filamentous soil bacterium Ktedonobacter racemifer type strain (SOSP1-21).</title>
        <authorList>
            <person name="Chang Y.J."/>
            <person name="Land M."/>
            <person name="Hauser L."/>
            <person name="Chertkov O."/>
            <person name="Del Rio T.G."/>
            <person name="Nolan M."/>
            <person name="Copeland A."/>
            <person name="Tice H."/>
            <person name="Cheng J.F."/>
            <person name="Lucas S."/>
            <person name="Han C."/>
            <person name="Goodwin L."/>
            <person name="Pitluck S."/>
            <person name="Ivanova N."/>
            <person name="Ovchinikova G."/>
            <person name="Pati A."/>
            <person name="Chen A."/>
            <person name="Palaniappan K."/>
            <person name="Mavromatis K."/>
            <person name="Liolios K."/>
            <person name="Brettin T."/>
            <person name="Fiebig A."/>
            <person name="Rohde M."/>
            <person name="Abt B."/>
            <person name="Goker M."/>
            <person name="Detter J.C."/>
            <person name="Woyke T."/>
            <person name="Bristow J."/>
            <person name="Eisen J.A."/>
            <person name="Markowitz V."/>
            <person name="Hugenholtz P."/>
            <person name="Kyrpides N.C."/>
            <person name="Klenk H.P."/>
            <person name="Lapidus A."/>
        </authorList>
    </citation>
    <scope>NUCLEOTIDE SEQUENCE [LARGE SCALE GENOMIC DNA]</scope>
    <source>
        <strain evidence="3">DSM 44963</strain>
    </source>
</reference>
<dbReference type="EMBL" id="ADVG01000002">
    <property type="protein sequence ID" value="EFH85910.1"/>
    <property type="molecule type" value="Genomic_DNA"/>
</dbReference>
<evidence type="ECO:0000313" key="3">
    <source>
        <dbReference type="Proteomes" id="UP000004508"/>
    </source>
</evidence>
<dbReference type="InParanoid" id="D6TR39"/>
<feature type="compositionally biased region" description="Polar residues" evidence="1">
    <location>
        <begin position="23"/>
        <end position="32"/>
    </location>
</feature>
<evidence type="ECO:0000313" key="2">
    <source>
        <dbReference type="EMBL" id="EFH85910.1"/>
    </source>
</evidence>
<gene>
    <name evidence="2" type="ORF">Krac_7167</name>
</gene>
<feature type="compositionally biased region" description="Basic and acidic residues" evidence="1">
    <location>
        <begin position="7"/>
        <end position="19"/>
    </location>
</feature>
<name>D6TR39_KTERA</name>
<feature type="region of interest" description="Disordered" evidence="1">
    <location>
        <begin position="1"/>
        <end position="32"/>
    </location>
</feature>
<protein>
    <submittedName>
        <fullName evidence="2">Uncharacterized protein</fullName>
    </submittedName>
</protein>
<dbReference type="Proteomes" id="UP000004508">
    <property type="component" value="Unassembled WGS sequence"/>
</dbReference>
<sequence length="32" mass="3467">MMNIEPDASHTPDVPRDVLGEGATNSFAEVEH</sequence>
<accession>D6TR39</accession>
<evidence type="ECO:0000256" key="1">
    <source>
        <dbReference type="SAM" id="MobiDB-lite"/>
    </source>
</evidence>
<organism evidence="2 3">
    <name type="scientific">Ktedonobacter racemifer DSM 44963</name>
    <dbReference type="NCBI Taxonomy" id="485913"/>
    <lineage>
        <taxon>Bacteria</taxon>
        <taxon>Bacillati</taxon>
        <taxon>Chloroflexota</taxon>
        <taxon>Ktedonobacteria</taxon>
        <taxon>Ktedonobacterales</taxon>
        <taxon>Ktedonobacteraceae</taxon>
        <taxon>Ktedonobacter</taxon>
    </lineage>
</organism>
<proteinExistence type="predicted"/>
<keyword evidence="3" id="KW-1185">Reference proteome</keyword>
<dbReference type="STRING" id="485913.Krac_7167"/>